<proteinExistence type="predicted"/>
<evidence type="ECO:0000259" key="1">
    <source>
        <dbReference type="Pfam" id="PF00646"/>
    </source>
</evidence>
<dbReference type="SUPFAM" id="SSF81383">
    <property type="entry name" value="F-box domain"/>
    <property type="match status" value="1"/>
</dbReference>
<dbReference type="Proteomes" id="UP000032180">
    <property type="component" value="Chromosome 1"/>
</dbReference>
<keyword evidence="4" id="KW-1185">Reference proteome</keyword>
<protein>
    <recommendedName>
        <fullName evidence="5">DUF295 domain-containing protein</fullName>
    </recommendedName>
</protein>
<reference evidence="3 4" key="1">
    <citation type="submission" date="2012-08" db="EMBL/GenBank/DDBJ databases">
        <title>Oryza genome evolution.</title>
        <authorList>
            <person name="Wing R.A."/>
        </authorList>
    </citation>
    <scope>NUCLEOTIDE SEQUENCE</scope>
</reference>
<dbReference type="HOGENOM" id="CLU_019286_1_2_1"/>
<organism evidence="3 4">
    <name type="scientific">Leersia perrieri</name>
    <dbReference type="NCBI Taxonomy" id="77586"/>
    <lineage>
        <taxon>Eukaryota</taxon>
        <taxon>Viridiplantae</taxon>
        <taxon>Streptophyta</taxon>
        <taxon>Embryophyta</taxon>
        <taxon>Tracheophyta</taxon>
        <taxon>Spermatophyta</taxon>
        <taxon>Magnoliopsida</taxon>
        <taxon>Liliopsida</taxon>
        <taxon>Poales</taxon>
        <taxon>Poaceae</taxon>
        <taxon>BOP clade</taxon>
        <taxon>Oryzoideae</taxon>
        <taxon>Oryzeae</taxon>
        <taxon>Oryzinae</taxon>
        <taxon>Leersia</taxon>
    </lineage>
</organism>
<dbReference type="InterPro" id="IPR005174">
    <property type="entry name" value="KIB1-4_b-propeller"/>
</dbReference>
<dbReference type="STRING" id="77586.A0A0D9UXL7"/>
<evidence type="ECO:0000313" key="4">
    <source>
        <dbReference type="Proteomes" id="UP000032180"/>
    </source>
</evidence>
<dbReference type="PANTHER" id="PTHR44259">
    <property type="entry name" value="OS07G0183000 PROTEIN-RELATED"/>
    <property type="match status" value="1"/>
</dbReference>
<dbReference type="Pfam" id="PF03478">
    <property type="entry name" value="Beta-prop_KIB1-4"/>
    <property type="match status" value="1"/>
</dbReference>
<evidence type="ECO:0000259" key="2">
    <source>
        <dbReference type="Pfam" id="PF03478"/>
    </source>
</evidence>
<dbReference type="EnsemblPlants" id="LPERR01G05100.1">
    <property type="protein sequence ID" value="LPERR01G05100.1"/>
    <property type="gene ID" value="LPERR01G05100"/>
</dbReference>
<reference evidence="3" key="3">
    <citation type="submission" date="2015-04" db="UniProtKB">
        <authorList>
            <consortium name="EnsemblPlants"/>
        </authorList>
    </citation>
    <scope>IDENTIFICATION</scope>
</reference>
<accession>A0A0D9UXL7</accession>
<sequence length="351" mass="40173">MADWAGLQTDILGVIVKKLAIPDYLRFRAVCTSWNHICRDVYNCPRTDPWLMLPTDLQAHGGSKFFCVPERKNQTIHLPATFTIFGSTWVPVGSSHGWLIFYSPSLGDMKLLNPISGADFNLPKIGCRAFYKAMLLEMNDTSFTVAVILRDQRGYKVTRKGSKSWSSVESKHDLVEILKHNRKIYTMDIYGTVALWAEPPRSWPDEDALQMYGPNHNLVHYSQHGKLNCLVESPAGDLMRVKRQSNDKFVVRMLNKEKFSWEKVDNIGDFSLFVSYYSSVCYRAGDQFNLKANCIYFIDSYSNLCAFNLENGTKELVNGLEAAEAYAYPEPHAVRHRPEGQKYMWLLPSLR</sequence>
<dbReference type="InterPro" id="IPR036047">
    <property type="entry name" value="F-box-like_dom_sf"/>
</dbReference>
<dbReference type="PANTHER" id="PTHR44259:SF91">
    <property type="entry name" value="OS01G0183800 PROTEIN"/>
    <property type="match status" value="1"/>
</dbReference>
<dbReference type="eggNOG" id="ENOG502R3DY">
    <property type="taxonomic scope" value="Eukaryota"/>
</dbReference>
<name>A0A0D9UXL7_9ORYZ</name>
<evidence type="ECO:0000313" key="3">
    <source>
        <dbReference type="EnsemblPlants" id="LPERR01G05100.1"/>
    </source>
</evidence>
<evidence type="ECO:0008006" key="5">
    <source>
        <dbReference type="Google" id="ProtNLM"/>
    </source>
</evidence>
<feature type="domain" description="F-box" evidence="1">
    <location>
        <begin position="7"/>
        <end position="43"/>
    </location>
</feature>
<dbReference type="Pfam" id="PF00646">
    <property type="entry name" value="F-box"/>
    <property type="match status" value="1"/>
</dbReference>
<dbReference type="InterPro" id="IPR050942">
    <property type="entry name" value="F-box_BR-signaling"/>
</dbReference>
<dbReference type="AlphaFoldDB" id="A0A0D9UXL7"/>
<dbReference type="InterPro" id="IPR001810">
    <property type="entry name" value="F-box_dom"/>
</dbReference>
<dbReference type="Gramene" id="LPERR01G05100.1">
    <property type="protein sequence ID" value="LPERR01G05100.1"/>
    <property type="gene ID" value="LPERR01G05100"/>
</dbReference>
<reference evidence="4" key="2">
    <citation type="submission" date="2013-12" db="EMBL/GenBank/DDBJ databases">
        <authorList>
            <person name="Yu Y."/>
            <person name="Lee S."/>
            <person name="de Baynast K."/>
            <person name="Wissotski M."/>
            <person name="Liu L."/>
            <person name="Talag J."/>
            <person name="Goicoechea J."/>
            <person name="Angelova A."/>
            <person name="Jetty R."/>
            <person name="Kudrna D."/>
            <person name="Golser W."/>
            <person name="Rivera L."/>
            <person name="Zhang J."/>
            <person name="Wing R."/>
        </authorList>
    </citation>
    <scope>NUCLEOTIDE SEQUENCE</scope>
</reference>
<feature type="domain" description="KIB1-4 beta-propeller" evidence="2">
    <location>
        <begin position="66"/>
        <end position="308"/>
    </location>
</feature>
<dbReference type="Gene3D" id="1.20.1280.50">
    <property type="match status" value="1"/>
</dbReference>